<feature type="region of interest" description="Disordered" evidence="1">
    <location>
        <begin position="1"/>
        <end position="45"/>
    </location>
</feature>
<organism evidence="2 3">
    <name type="scientific">Leishmania tarentolae</name>
    <name type="common">Sauroleishmania tarentolae</name>
    <dbReference type="NCBI Taxonomy" id="5689"/>
    <lineage>
        <taxon>Eukaryota</taxon>
        <taxon>Discoba</taxon>
        <taxon>Euglenozoa</taxon>
        <taxon>Kinetoplastea</taxon>
        <taxon>Metakinetoplastina</taxon>
        <taxon>Trypanosomatida</taxon>
        <taxon>Trypanosomatidae</taxon>
        <taxon>Leishmaniinae</taxon>
        <taxon>Leishmania</taxon>
        <taxon>lizard Leishmania</taxon>
    </lineage>
</organism>
<feature type="region of interest" description="Disordered" evidence="1">
    <location>
        <begin position="221"/>
        <end position="247"/>
    </location>
</feature>
<proteinExistence type="predicted"/>
<accession>A0A640KIF3</accession>
<evidence type="ECO:0000256" key="1">
    <source>
        <dbReference type="SAM" id="MobiDB-lite"/>
    </source>
</evidence>
<feature type="region of interest" description="Disordered" evidence="1">
    <location>
        <begin position="105"/>
        <end position="127"/>
    </location>
</feature>
<protein>
    <submittedName>
        <fullName evidence="2">Uncharacterized protein</fullName>
    </submittedName>
</protein>
<evidence type="ECO:0000313" key="3">
    <source>
        <dbReference type="Proteomes" id="UP000419144"/>
    </source>
</evidence>
<name>A0A640KIF3_LEITA</name>
<reference evidence="2" key="1">
    <citation type="submission" date="2019-11" db="EMBL/GenBank/DDBJ databases">
        <title>Leishmania tarentolae CDS.</title>
        <authorList>
            <person name="Goto Y."/>
            <person name="Yamagishi J."/>
        </authorList>
    </citation>
    <scope>NUCLEOTIDE SEQUENCE [LARGE SCALE GENOMIC DNA]</scope>
    <source>
        <strain evidence="2">Parrot Tar II</strain>
    </source>
</reference>
<dbReference type="Proteomes" id="UP000419144">
    <property type="component" value="Unassembled WGS sequence"/>
</dbReference>
<feature type="compositionally biased region" description="Polar residues" evidence="1">
    <location>
        <begin position="1083"/>
        <end position="1092"/>
    </location>
</feature>
<feature type="compositionally biased region" description="Polar residues" evidence="1">
    <location>
        <begin position="272"/>
        <end position="289"/>
    </location>
</feature>
<dbReference type="AlphaFoldDB" id="A0A640KIF3"/>
<keyword evidence="3" id="KW-1185">Reference proteome</keyword>
<dbReference type="EMBL" id="BLBS01000035">
    <property type="protein sequence ID" value="GET89490.1"/>
    <property type="molecule type" value="Genomic_DNA"/>
</dbReference>
<sequence>MSDSDWEVLSSDGEAKGVQPLRSALMSPNGTARSSGAGVEEGKERSSACAPISTAAHQAILTPLCLTLNQTGTRIGVGHTRGFLVFRVSDASAAAEAHDCRDTRAADTMSTASPWMTREGKRPAASVNGVPANRAEELRSLPAQSQLVLDPQYNVDLLTFSRIRERMRQEQQQQQRAAKAACTWSSQSTAEKASCRASPMETSAGTAGHSHLPEYAVASGATAPSLPDDVLSEEDNDSREYDQGLPMDIENELSSFLTTASRTFAQMKRSRQSLSSRKNKSVADTQPLYTKQGEATTNSTASSATFAPAAVAAAAVTSGAETKVGHAPGGGCVPEEVPAMMSEAGPLECVRLTQESTAVLVGSEEEGMDVGPCSSDVGVAGPVILQRMGSSASSSTTSLSLSVATGHQTSDGIGEYEDDYVGFEGGGVAVMAFLYEQTWMAVVGGGPTPMGTPQCVQLIRDGELQHQLLMPNPVVRLFLDARLLFVVTTAELRLYTNPMERDWTCLRQSLCLSSAVASRYAFVPAATDVANARVRVWNKIPSSGTSPSSASAVAAADAAEYLPMTSSASLTSGPGGHVGDCSTRAVAVSLPVIPVVVDYARNLVLLPAGEGKGFSLHRYVSGPEVCYTDPVGHADMCGSANTPATECDATAKAHIFTGSTAVKTRRTTSFLQHIATQGTAHRNPLYSLALYVGWPSSIARLLSRDTEPRAGGHTGGSMGSGHVDESNSGGLVALVAASSEYATRITLWILQGPQHEIASPYTDHSSPSSVDTTAATSFVLLREFRVGVRLAAPHVVMASLPGVSRYMARGHATLAGTPGRASTGGAEPASSTGAMLLANASAAGDPVTAHGTATSASASGLLMATSLTSSSASHTSTMTSWATETAAAVASSAKGPAAVQHLQFIGNGAYLLCVHGADVISIFSTSARETEQEAKNVCRDRVAAEQNRYSRLSVVKEYLPHALSSRLEAYTRQAWSSCSGRLPSADPTFMPRWICAQRRDKLEVAITSAATVPTAAPTSASTPHGASNLEAATADGNASQGRRRFFQRLTSLVGSRPPTAASAALPAENAKTAAPPGTEDKSSASATPSDTPLASHLLFSHASASQRFKNPGTPFAFPTSSSGEQRALPAGGIWGTPLTELPQCIQIWPSAPHAGASASYQYAATASAPSSPRRPPIVLNCATCEGAFANIVLFAEDGELLTSHVVPYAPS</sequence>
<comment type="caution">
    <text evidence="2">The sequence shown here is derived from an EMBL/GenBank/DDBJ whole genome shotgun (WGS) entry which is preliminary data.</text>
</comment>
<feature type="region of interest" description="Disordered" evidence="1">
    <location>
        <begin position="1056"/>
        <end position="1092"/>
    </location>
</feature>
<feature type="compositionally biased region" description="Low complexity" evidence="1">
    <location>
        <begin position="1011"/>
        <end position="1023"/>
    </location>
</feature>
<dbReference type="OrthoDB" id="1667587at2759"/>
<feature type="region of interest" description="Disordered" evidence="1">
    <location>
        <begin position="267"/>
        <end position="300"/>
    </location>
</feature>
<gene>
    <name evidence="2" type="ORF">LtaPh_2612100</name>
</gene>
<dbReference type="VEuPathDB" id="TriTrypDB:LtaPh_2612100"/>
<evidence type="ECO:0000313" key="2">
    <source>
        <dbReference type="EMBL" id="GET89490.1"/>
    </source>
</evidence>
<feature type="region of interest" description="Disordered" evidence="1">
    <location>
        <begin position="1011"/>
        <end position="1040"/>
    </location>
</feature>